<dbReference type="EMBL" id="JARKHS020004382">
    <property type="protein sequence ID" value="KAK8784657.1"/>
    <property type="molecule type" value="Genomic_DNA"/>
</dbReference>
<dbReference type="Pfam" id="PF00435">
    <property type="entry name" value="Spectrin"/>
    <property type="match status" value="8"/>
</dbReference>
<dbReference type="Pfam" id="PF00307">
    <property type="entry name" value="CH"/>
    <property type="match status" value="2"/>
</dbReference>
<feature type="domain" description="DH" evidence="17">
    <location>
        <begin position="6297"/>
        <end position="6504"/>
    </location>
</feature>
<gene>
    <name evidence="19" type="ORF">V5799_008976</name>
</gene>
<accession>A0AAQ4FBN3</accession>
<evidence type="ECO:0000256" key="10">
    <source>
        <dbReference type="ARBA" id="ARBA00023136"/>
    </source>
</evidence>
<feature type="compositionally biased region" description="Polar residues" evidence="15">
    <location>
        <begin position="2140"/>
        <end position="2162"/>
    </location>
</feature>
<keyword evidence="16" id="KW-0732">Signal</keyword>
<comment type="subcellular location">
    <subcellularLocation>
        <location evidence="3">Cytoplasm</location>
        <location evidence="3">Cytoskeleton</location>
    </subcellularLocation>
    <subcellularLocation>
        <location evidence="2">Cytoplasm</location>
        <location evidence="2">Myofibril</location>
        <location evidence="2">Sarcomere</location>
    </subcellularLocation>
    <subcellularLocation>
        <location evidence="1">Nucleus membrane</location>
    </subcellularLocation>
</comment>
<feature type="signal peptide" evidence="16">
    <location>
        <begin position="1"/>
        <end position="26"/>
    </location>
</feature>
<feature type="coiled-coil region" evidence="14">
    <location>
        <begin position="4464"/>
        <end position="4539"/>
    </location>
</feature>
<evidence type="ECO:0000256" key="14">
    <source>
        <dbReference type="SAM" id="Coils"/>
    </source>
</evidence>
<feature type="coiled-coil region" evidence="14">
    <location>
        <begin position="5478"/>
        <end position="5505"/>
    </location>
</feature>
<evidence type="ECO:0000256" key="7">
    <source>
        <dbReference type="ARBA" id="ARBA00022737"/>
    </source>
</evidence>
<keyword evidence="10" id="KW-0472">Membrane</keyword>
<evidence type="ECO:0000259" key="18">
    <source>
        <dbReference type="PROSITE" id="PS50021"/>
    </source>
</evidence>
<feature type="domain" description="Calponin-homology (CH)" evidence="18">
    <location>
        <begin position="56"/>
        <end position="163"/>
    </location>
</feature>
<keyword evidence="11" id="KW-0009">Actin-binding</keyword>
<feature type="coiled-coil region" evidence="14">
    <location>
        <begin position="3054"/>
        <end position="3081"/>
    </location>
</feature>
<feature type="coiled-coil region" evidence="14">
    <location>
        <begin position="6296"/>
        <end position="6359"/>
    </location>
</feature>
<keyword evidence="5" id="KW-0963">Cytoplasm</keyword>
<dbReference type="Proteomes" id="UP001321473">
    <property type="component" value="Unassembled WGS sequence"/>
</dbReference>
<evidence type="ECO:0000256" key="8">
    <source>
        <dbReference type="ARBA" id="ARBA00022989"/>
    </source>
</evidence>
<feature type="coiled-coil region" evidence="14">
    <location>
        <begin position="1704"/>
        <end position="1937"/>
    </location>
</feature>
<dbReference type="GO" id="GO:0006997">
    <property type="term" value="P:nucleus organization"/>
    <property type="evidence" value="ECO:0007669"/>
    <property type="project" value="UniProtKB-ARBA"/>
</dbReference>
<dbReference type="InterPro" id="IPR001715">
    <property type="entry name" value="CH_dom"/>
</dbReference>
<feature type="coiled-coil region" evidence="14">
    <location>
        <begin position="5376"/>
        <end position="5414"/>
    </location>
</feature>
<dbReference type="CDD" id="cd21243">
    <property type="entry name" value="CH_SYNE1_rpt2"/>
    <property type="match status" value="1"/>
</dbReference>
<dbReference type="GO" id="GO:0008285">
    <property type="term" value="P:negative regulation of cell population proliferation"/>
    <property type="evidence" value="ECO:0007669"/>
    <property type="project" value="TreeGrafter"/>
</dbReference>
<dbReference type="SMART" id="SM00150">
    <property type="entry name" value="SPEC"/>
    <property type="match status" value="38"/>
</dbReference>
<dbReference type="InterPro" id="IPR036872">
    <property type="entry name" value="CH_dom_sf"/>
</dbReference>
<dbReference type="InterPro" id="IPR047291">
    <property type="entry name" value="CH_SYNE1_rpt2"/>
</dbReference>
<dbReference type="SMART" id="SM00033">
    <property type="entry name" value="CH"/>
    <property type="match status" value="2"/>
</dbReference>
<feature type="coiled-coil region" evidence="14">
    <location>
        <begin position="2410"/>
        <end position="2437"/>
    </location>
</feature>
<dbReference type="PANTHER" id="PTHR47535:SF1">
    <property type="entry name" value="NESPRIN-1"/>
    <property type="match status" value="1"/>
</dbReference>
<dbReference type="FunFam" id="1.10.418.10:FF:000033">
    <property type="entry name" value="nesprin-1 isoform X1"/>
    <property type="match status" value="1"/>
</dbReference>
<feature type="coiled-coil region" evidence="14">
    <location>
        <begin position="1504"/>
        <end position="1621"/>
    </location>
</feature>
<keyword evidence="20" id="KW-1185">Reference proteome</keyword>
<evidence type="ECO:0000256" key="5">
    <source>
        <dbReference type="ARBA" id="ARBA00022490"/>
    </source>
</evidence>
<evidence type="ECO:0000256" key="11">
    <source>
        <dbReference type="ARBA" id="ARBA00023203"/>
    </source>
</evidence>
<comment type="caution">
    <text evidence="19">The sequence shown here is derived from an EMBL/GenBank/DDBJ whole genome shotgun (WGS) entry which is preliminary data.</text>
</comment>
<feature type="compositionally biased region" description="Basic and acidic residues" evidence="15">
    <location>
        <begin position="2129"/>
        <end position="2139"/>
    </location>
</feature>
<feature type="coiled-coil region" evidence="14">
    <location>
        <begin position="4091"/>
        <end position="4118"/>
    </location>
</feature>
<dbReference type="PROSITE" id="PS50021">
    <property type="entry name" value="CH"/>
    <property type="match status" value="2"/>
</dbReference>
<dbReference type="GO" id="GO:0030017">
    <property type="term" value="C:sarcomere"/>
    <property type="evidence" value="ECO:0007669"/>
    <property type="project" value="UniProtKB-SubCell"/>
</dbReference>
<dbReference type="GO" id="GO:0051015">
    <property type="term" value="F:actin filament binding"/>
    <property type="evidence" value="ECO:0007669"/>
    <property type="project" value="TreeGrafter"/>
</dbReference>
<keyword evidence="6" id="KW-0812">Transmembrane</keyword>
<sequence>MAARVVSLPVVCELSGLLLRLSGVKGALTPTRAAVTWPVSHASASFPVHFPDEQERVQKKVFMNWINNFLSQRTPPLRVDDVIEDLRDGTKLLALLECLSGQVLPRERARILRRPHFLSNVNTVLRFLEHRRIKLVNINATDVVDGKPAIVLGLIWTIILHFQIEEHTRLLAGSPASFEDSSLESTTLQEQLAAQPISPRKPTVAERWKGGARKALLHWVKNSISQRFGVQVNDFGPSWRDGMAFLAIVHCIKPSLVDLDSVKKMDARGRLERAFSLADRELGIPRLLDPEDVDVAQPDERSVMTYVAQFLHKYPGTYAPEQPLSPTVSSPTSATPAQDDLSVLESFLKRAESTLQILQKPLTNLREEYQSYLNLCRDLDAHRELYARLGRRAARADSNVVLSQAWPLMDSRWRAVESGLAQWRKRLDAGLPGRLAQVAEWLTQTEERLRNDKLALGQMDAATVNSKLAEHQSILSDLDEVKRWLAEQKSSPAIVATVAPEHLADIEQRLEALSSLVCKRQLLLEMERRKLALLALVKSVEQHVAQLEQKHGSRTQVEDLLRRHRDLLERDQVFQQFDRLFRELQEALDMCQRGSALGFQEVDDQARFLSDIHDHWTKLATRLRTSGNVLSEVVAQWQKYDALYGPVVQWLDQAEVVLQSSPAKKQEFFQDLPNWNEKKKNVVESGDYLAATCRDDIASTIRAQVQAIKQRWDSLYPQMHPFLSSGESLRATQQFQTGLDNLRHWLAQADHLLTAHVPCDVPSLEQHAEELKRFQNTMEEQRSQYKALSRTAQVLVRDLSRTEVDKMMADMKKEKENQVRMEARCSQRLCTVTQVTSLVRALDADLDRLDRWLDKAEEAISTYAVPNTQALVLDQLEKHRAFFSQLGPMKALLVSKNKTHRELREEVGACPGLDTSRVDARMAQLNERFQNCASLAEQWERALQEAANRWENVYDAEKRALDWLSKAEVHVSDRRDPEAARAFFSKPYEHILLRVIQTSKDVLATLPPEDHPAIEARVQHIKEKWKAVQQKLPRLNDDELFSELSESFGRNLETLNKELDEEQKLIDKGGNFRVILTRHEEYFNKSREMGTLQDCLEEMQQLAQSCPSHQAPLSDCQNRFRVLHERITTTHRLLQVPKDDWVEYSKKFNGLLSWMDQVDQRIEQLMQSDTSSASAYETQRTEFLDICETVDARRGDLDWLSQRLESLVPGMEPDEAKKEKERLAGLVARYGALLPVMETTTVVSETVSKCYLYREEVTQVTRWLREVRESKVLPEEIPLDSPEKLEQMVQKQKEVVEELEKRQGSVLESIKSGKDLQSEKGAPEFVSIDVKKLEEEWSQVYHEAVEKLDRMTKDSQRWQEFEKLRQEILRLLAQAEQELVNIGLLADMEQKKLEQCIKEKQEAAKKLQESMDSMLSRLRTLADELSAQLGPQREDVLRAELDKTERKTTTILTTVHETVHRLETAASKGTDLSDRLSRLSQWLDTAQDKLTAATEGPVPVPEQLEEVQDLSKEIEAKREVLERLEKETQELQGQRPELAELATSLQSQLKELDQEGKEVKQELSDRQIRIEVLRERTVHERKELDETEANLDQGLPTPDSLEQLATKRAQLEKLYELTKKKIDALYDLAAEAGSDEPDLQRTLAEIMERWKQIKNLLEAWLESLDNTGDRWKVIVTRVEEVVTWVTEKERQMEEPLKGTTPPEMEKQKESLRRLANEVTQKQQTLSELQSSIEQLGPGLSHTALASLHAQVSELRKRANDLATAVRQLVSQLTSQLSEREELMRRVELCHAVLNQLRQEAEEASDINMGQLEGQLRKVQITKEELVSKRTEIETLGKTLSELSETLPPEPSEQLLKSLENLKATLEELCKLLDKREELLQDVIKFQSWQKDFIEQVRLVQQNVEAQRAKVDNLEETAKELRNLNEQLKKKIPEATSTDKLATEVQITFRDSSTNNVTSIRGQTDKLQGHLDKVGKVLQKKQEEVTQLENKWDNFNKKLGDTKEFVTVTTEKLHALQPKSATPEGLATMVEEVEQLQKKLKEQQAVQEATQQLGRSLIEADASCFPKVQEPLGALASDWENLTSEATRAQKLLASTQTLWKECQQLEHKIDDTMDKVEKTLEEVEAAPAEDGKSLTEQTEKLGTQQEEVRKQQPTFDSYQQKTQELIEKTEAIESLAPAGEQLKESLQNREDRWRRGAEMLQAMLRDLDGRYTIWKQVETTREEILAWLEDICECMRGALDHLAQGEQGRAVLDRYERHSVFGALYLSSSNHASFTIPLQTELETQQQLFTNLQTQLESLDMQQALDSARSSIQCGFEEAQDLADRLRSMLSQVEEQEADVKDEMDKFSDWLRQQKEALSRCDNTTGSDDVLLQRLEECRKLEDALNSNNGLTRIEEKMAKLIRTQPDLEVRHLQREQDKLKARLEAAKNQASRASAALLSILDRHHQGTLAELQHWLSTANDKLAWCSGGAEGATHGDRFGLEARLVTLQELESTLEQGEKRKEQYCNAVNLLSQACSPERVPSLQEECSRICSEWSTFTSTLTQTREALRRSLDQWQHFETLFESLSDWLRDAEARAKSEAASQVDLPLLKDQISILKSLLKEVHGQKSSMQELEATVASVTAHVPDTQVPNQVSQLAARLLHLEATLQELQKQKGAGQALLNAVVDNGEAMYLSLSVESRDQVRKETRGLRDAWDSAWDKHTALVKGLESSLMAWSGFQDSCGRVASWLADLNTLIGTDVELKPNLAEKQLQLQNIRALSQDVISHQAVVSKLQTKSQELKETSMAGQVDGLVSDYEALCTRTKANIAQCEKRVSEHEAYQHSLERFLDWVSTLKATVDGPEEQGDMEAVKAKMAAYTLVLESEPEACAKLEHLRDALESRVLPGTCPSGHAALQEQFANAKAQWEALLDTCEEGHSHARETLDRWEEANKTLDELEQWLATQRARCQDIPLQPTAETKRQQLDTLKKVEQDVVAKEGDFSALTKNAQAVPADTVLAPHLDKLRSKYHLLRNTVREAVTKWEKLAKQHEAFDALLADLEEWLKKPEKELDEIVDAKADLASTQDQKNKLENLSDRLAQRSSSMDELVESGERLYSHTAPDGRETIRQQLRHVKGRWQNLVERSTEALAELDQRLQQLSGLSQSQDQLRQWIEDVKTALDSCSQPRATLQEKKAQLQTHKVVHQDILSHQPAIDSMCERAQNLSATAGKDTLGDHVQSTKAAYQELCTRSQGLTGQLTSAVEEHQKLVDKVVAFQDWIQSFQDQLQEHKDTTGEKKAIQGRLEQLTCLSFLYNLTNLRTVNDRRENLQELAEKSKEGEVLLSQVREQSQAVSACSSPQGQGLLSRELQGLQELLGKTLTSLQEARRNLENTLQQWGAYESHLASLTQWLSDTEAELRIPQMPATLADKEALSARGKELRSKIAEKQKSVDSFIDEAHCLLQLSGVELVRAQMSQCNARYQSLVATIKDLAARWEGMEKDQREYEKAMASCNAWLKEAEQSLSQIQSDSAAPEEKLTRLETLIVGRVHGQQQLNLASRLGEHLYQDTAATGRDQVRLELRELHERWESLESKIAELQKQLQLQSHARSSFVDSLGQVQMWLDNAEKTVAEARDKLPALQEAQGRLHSLKLLQQEAVLQRRQLDSLEEASRGDSSSKESLETTSNRLSILTEELKTLLASLEKLSALAQEQRERKEQLTAWLEQMHERLDLCRDVTGSRPVLKTRLDKLQELEKQHPEGVCKAQALAECTASLVTLLTSRERASLEQESGALEGAVARLGTEVEQARHALSAQLRLWDAYEEHYERLLGWLQGAEQTVQQFALQATLDEKNQQLEKFQSLLSELHATERDFDSLSDKAQELMVSSGEMRLSMAVSQLTARFQSLLETCKELVKKCEQHVQDHSQLEKKHAECAKTLGQAQETFVEIQALPSGNKERLAHKLARVKELLQGKSEALNLVNATVQLADQVQVGSSPEGWKAIQGLLQQLQSAYEATFDKAQNLERVLQSSQFLWSEYHEALQRLQAWLKGLAAKAEGASRLCTTLEEKKAHLRTCRGLLAELGEREQAIEDIQVKAEAITDRDSESQEMLEAVVKGHKEQTEKLQEAVKFLEDAVTQHEQLSKHLGNVRDWLSTTQEQAAALSNLGLDQLALYSNLERLKAIEASFGTQDEELKRAEKQLPIVLQSTLPAGHNVVVGELDALKQQWQVVSDMVTRARESLEQLLSKWEEHHVQVEKLQQWMSERDAELQGLLLCDTLEAKRSRLEKLQDTLRELRAKELEVDSLTERAQQLHGGHSARRSSRLADLALRYQQLLVALGEAVTKWTQYVNNHQTLDKQMADAQQMIKQANEKLDQCELTDGSLSQLESKLAIIQEVSHNKDALVALVQAATEQCQTVLGETAPVGHGPLSRALQSLTEAKLALLQRLSGLRATLDHARQLWGGLSTLTKQVLAAVEGIEASLEDAGKLQETLAEKKAHAERCKVLEQRLLQEQAQVDNLKSRATELAKSHPGNEHSQPAFDAVERFKEACKRAEKLVETTEKAYRNHLDFKNACDDLVSWLRQLREKVPPFTRSLSDRLSLESSISVLEDLLAKRAEGNLKLDAVTTAAETTKASTSEPGIALLDNQVSALQGDLTSLFDEISSTKEKLGTTCSQLREFREEYEHMSEWLQLMEDDIKNQRTLLWPTLEEKKKAFETAQGLVEELEKGHETLDRVTLLAQGLLTSHLDTYIRNQLTLVSSRYQVTLNLAKDLLGRARDTYNQHEQYRTAAVAAREWMDSMAASLAECSGPTAGKSEVEAQLAKVQGMVRKQDEGHALLHSALTAGEKTLRGTHASGKAPLNQEMQELQKQWDRLVLKLSDAKVSLETALLQWTDYSSSEQRLLQWIEDHDNQLEEVKKKRQSASVKESVTQRKARLRRANSLVKDVESFEPMVESLAVKAQELQQTSAAPKPEISGKYSTLAGSVKEYLRQQKSVMGHLQEFMDACANLSSWLEQAQEKLNKCAEPSGDRNELRSKHGTLKVLEAEQEEGQKRLQLMLALAETARGFMEDEVEQQHVDQEAGQLVKAVEEFEERMAQVKSALDVGLVKWDEYEEQFRRCQDWLNQHEPQVRSFQQLQPDLESKRIKLEEFQVLLQTVFEWQSEFDTLNLKAQLLLETYSDSSICNQFTQLSARYTSLLSLAKEVLHSLEQHYQEHQQQQCMYGEVSELLDSTHERLRELQKPSATLDDAESRLRSLDLLWATLQQGRNKVSYMMELTDKVIETTSTEGIKTIRESADNTSAEFERLLQEVSAARSALSEQLSALGGLAQELQQFESWLSEARAQLAEAKSGAEQASGAVEKKTRLDKIKAIAADAASKSGTVASLEKRLQETQQLNTPERKKMIADFAELQKEAEELASRLEKEVEALERQRSIHAQAVQWLKEAKLKLQKCADATGSQAVVREKATQLSKLRESLPAGVALVKDVAQCTEEVSPCLNQSGKERLQENLQDLRQDLEQLEHGVEDAQDALDESLQCWERFGELYGTMSQWLSQFEGNAKAALASTAVDADHLKQLKALLEEASFHKPDMEEMNEECERLLLVSAQTSVRDQAVKLSTAYTSLVAALQENVTKLQRTLGSQEEFDKAKQKFVQWLEAAQKKLSAAKEPGTDLATVQKHLAELKELHQSLSEGKHLFDVVTEAASKIQGLSDVGQSPIRSQVDSLRDQLTTLEQLTSEATGRLASLQSRWQELMQGADTLKASLQEVEETLKERPVSGGDLVQIRCLVEQYKHVARSLDDHKQKLKDLRVEASELAEKTDGGEVLPVLREMGDQLDSLQKKCQSVLDSLESELHDAQSYHKALQEAEKWLLQMSFPVMAQHSLQVLNKQQTQDQIDKYKGILAEVKQYQSTLDDVKAKGRGLVNRYKKDAPQLEQQVQSQLDNIQESYEALLTGANQVLARLEGALQKFISYETMLEVCDKLLEELEPKIAALSEDTPKSAEATKIKLETCKGMLTQLTEARTQFQEAIQGCIEAVSSVSRPSSPEVATVFSVPEQEASIKIRLQDNIEQLEAIAAQLEVQLRGFEEAGRKRAAIEEWLVEKQSNVSQLGAAKFPPQTLALQAQLRQLEDIKHEVSEKLTAVDALELKSGVPGPSEASLRDRLHQLEAQVAQVAGARATQLETLEDYNTLAGQVEVRLTAVESSLDSTQRPTVGDAKQRLQTLNVLLDEVNSIGSDVGDLRGKIAILTKCLEPDDKAKCDDQLKCLEGKCDELRKRILRRTKSLDLIQNGLDALYSEAATTEKWLLEKQSSLEQLPNPGYQSASVEAALQAMKAEQRQVENKRAVVQDFEKRIESFAHELDSLDAQQLEQMMQDLKTRFADLLSLIASHTDTLTALLNKTCRLDDELEIVRQWLREKEQDLRRVGAPVQDANDARNLLSSVQALQKEVKTFEETRLAGLLKLAKDLEPGCEPEDCAALQKLVQEPLDKVKELHQSLAERLKQLKELVQLYDEYQKALSAVESLLSETEASLKSDLLLTTSEEVIREQLDTHRRLQESGRRLTTDLSKMQKLASKLGPAAGANREIRVLTETKDRLDKLLSDRIAALEEALTELQQQRTTLNQCSEELDDLCRRLEALGGPLGPAVQDAEVLLTALQKLQSELKDLQGRLERMQGPGPLSEAVGRLLERCEATLQKTQGQLGRAKQALSLRQQYHQLREQVAQAIARLTDTVAVLEKAKKPAAEKLPQYDNLLGQVADAEGQLTSAQDKGEALAEEGSSVDHNAILSDLGNLKGQLASLRKSIQNLKSQEQTLLAEQERQLQALEKTLHDLRADEALARSRPALTMEPESIDAELESHKELQRQSEEHLEEARKLEEQLFKELPSELLASRAQEELSELALLRSTLPQQLQERGHYLGCAQALRRDYWAQRDTLVDWLDRAERTVAAAKDGVDLDGLDARCKELRDVCSETAGYSECLRSLQALLTQIRPTMDPEASLLPEQELASLQQRLTALSTNARAALDTAQNDLASWATFGKLREQLEALLATLEPSEEKPATIRALRKALQSLGRLQEEAQRSQPLLAQLSEAARVLERKSGPATRDLPGTQAKTLSKRWQEAMDDIQARKERMSKALADWEAYTQALGRARTTLEAREHDLAAMQPLLLDVTAAESALESLLSQVTGEPLGKQVDEAGRKAEPVLSYLDWASQPAATSLRNELQALRDRHAQ</sequence>
<dbReference type="InterPro" id="IPR001589">
    <property type="entry name" value="Actinin_actin-bd_CS"/>
</dbReference>
<feature type="chain" id="PRO_5042830204" description="Beta-spectrin" evidence="16">
    <location>
        <begin position="27"/>
        <end position="7202"/>
    </location>
</feature>
<feature type="coiled-coil region" evidence="14">
    <location>
        <begin position="2025"/>
        <end position="2052"/>
    </location>
</feature>
<feature type="coiled-coil region" evidence="14">
    <location>
        <begin position="6570"/>
        <end position="6851"/>
    </location>
</feature>
<evidence type="ECO:0000256" key="15">
    <source>
        <dbReference type="SAM" id="MobiDB-lite"/>
    </source>
</evidence>
<dbReference type="Gene3D" id="1.10.418.10">
    <property type="entry name" value="Calponin-like domain"/>
    <property type="match status" value="2"/>
</dbReference>
<keyword evidence="8" id="KW-1133">Transmembrane helix</keyword>
<feature type="coiled-coil region" evidence="14">
    <location>
        <begin position="4214"/>
        <end position="4284"/>
    </location>
</feature>
<dbReference type="SUPFAM" id="SSF46966">
    <property type="entry name" value="Spectrin repeat"/>
    <property type="match status" value="38"/>
</dbReference>
<dbReference type="GO" id="GO:0005640">
    <property type="term" value="C:nuclear outer membrane"/>
    <property type="evidence" value="ECO:0007669"/>
    <property type="project" value="TreeGrafter"/>
</dbReference>
<feature type="coiled-coil region" evidence="14">
    <location>
        <begin position="5765"/>
        <end position="5792"/>
    </location>
</feature>
<dbReference type="GO" id="GO:0005085">
    <property type="term" value="F:guanyl-nucleotide exchange factor activity"/>
    <property type="evidence" value="ECO:0007669"/>
    <property type="project" value="InterPro"/>
</dbReference>
<feature type="coiled-coil region" evidence="14">
    <location>
        <begin position="764"/>
        <end position="824"/>
    </location>
</feature>
<evidence type="ECO:0000256" key="3">
    <source>
        <dbReference type="ARBA" id="ARBA00004245"/>
    </source>
</evidence>
<dbReference type="CDD" id="cd00176">
    <property type="entry name" value="SPEC"/>
    <property type="match status" value="6"/>
</dbReference>
<evidence type="ECO:0000256" key="9">
    <source>
        <dbReference type="ARBA" id="ARBA00023054"/>
    </source>
</evidence>
<feature type="coiled-coil region" evidence="14">
    <location>
        <begin position="1970"/>
        <end position="1997"/>
    </location>
</feature>
<evidence type="ECO:0000256" key="16">
    <source>
        <dbReference type="SAM" id="SignalP"/>
    </source>
</evidence>
<dbReference type="InterPro" id="IPR052403">
    <property type="entry name" value="LINC-complex_assoc"/>
</dbReference>
<evidence type="ECO:0000256" key="1">
    <source>
        <dbReference type="ARBA" id="ARBA00004126"/>
    </source>
</evidence>
<feature type="coiled-coil region" evidence="14">
    <location>
        <begin position="3552"/>
        <end position="3697"/>
    </location>
</feature>
<keyword evidence="9 14" id="KW-0175">Coiled coil</keyword>
<protein>
    <recommendedName>
        <fullName evidence="21">Beta-spectrin</fullName>
    </recommendedName>
</protein>
<feature type="coiled-coil region" evidence="14">
    <location>
        <begin position="2598"/>
        <end position="2655"/>
    </location>
</feature>
<dbReference type="GO" id="GO:0005856">
    <property type="term" value="C:cytoskeleton"/>
    <property type="evidence" value="ECO:0007669"/>
    <property type="project" value="UniProtKB-SubCell"/>
</dbReference>
<feature type="coiled-coil region" evidence="14">
    <location>
        <begin position="6460"/>
        <end position="6504"/>
    </location>
</feature>
<proteinExistence type="inferred from homology"/>
<evidence type="ECO:0000256" key="4">
    <source>
        <dbReference type="ARBA" id="ARBA00008619"/>
    </source>
</evidence>
<dbReference type="InterPro" id="IPR018159">
    <property type="entry name" value="Spectrin/alpha-actinin"/>
</dbReference>
<feature type="region of interest" description="Disordered" evidence="15">
    <location>
        <begin position="2123"/>
        <end position="2162"/>
    </location>
</feature>
<evidence type="ECO:0000256" key="12">
    <source>
        <dbReference type="ARBA" id="ARBA00023212"/>
    </source>
</evidence>
<feature type="coiled-coil region" evidence="14">
    <location>
        <begin position="4328"/>
        <end position="4355"/>
    </location>
</feature>
<dbReference type="PANTHER" id="PTHR47535">
    <property type="entry name" value="MUSCLE-SPECIFIC PROTEIN 300 KDA, ISOFORM G"/>
    <property type="match status" value="1"/>
</dbReference>
<feature type="coiled-coil region" evidence="14">
    <location>
        <begin position="6035"/>
        <end position="6062"/>
    </location>
</feature>
<evidence type="ECO:0008006" key="21">
    <source>
        <dbReference type="Google" id="ProtNLM"/>
    </source>
</evidence>
<dbReference type="InterPro" id="IPR000219">
    <property type="entry name" value="DH_dom"/>
</dbReference>
<keyword evidence="13" id="KW-0539">Nucleus</keyword>
<organism evidence="19 20">
    <name type="scientific">Amblyomma americanum</name>
    <name type="common">Lone star tick</name>
    <dbReference type="NCBI Taxonomy" id="6943"/>
    <lineage>
        <taxon>Eukaryota</taxon>
        <taxon>Metazoa</taxon>
        <taxon>Ecdysozoa</taxon>
        <taxon>Arthropoda</taxon>
        <taxon>Chelicerata</taxon>
        <taxon>Arachnida</taxon>
        <taxon>Acari</taxon>
        <taxon>Parasitiformes</taxon>
        <taxon>Ixodida</taxon>
        <taxon>Ixodoidea</taxon>
        <taxon>Ixodidae</taxon>
        <taxon>Amblyomminae</taxon>
        <taxon>Amblyomma</taxon>
    </lineage>
</organism>
<dbReference type="GO" id="GO:0034993">
    <property type="term" value="C:meiotic nuclear membrane microtubule tethering complex"/>
    <property type="evidence" value="ECO:0007669"/>
    <property type="project" value="TreeGrafter"/>
</dbReference>
<evidence type="ECO:0000259" key="17">
    <source>
        <dbReference type="PROSITE" id="PS50010"/>
    </source>
</evidence>
<keyword evidence="7" id="KW-0677">Repeat</keyword>
<reference evidence="19 20" key="1">
    <citation type="journal article" date="2023" name="Arcadia Sci">
        <title>De novo assembly of a long-read Amblyomma americanum tick genome.</title>
        <authorList>
            <person name="Chou S."/>
            <person name="Poskanzer K.E."/>
            <person name="Rollins M."/>
            <person name="Thuy-Boun P.S."/>
        </authorList>
    </citation>
    <scope>NUCLEOTIDE SEQUENCE [LARGE SCALE GENOMIC DNA]</scope>
    <source>
        <strain evidence="19">F_SG_1</strain>
        <tissue evidence="19">Salivary glands</tissue>
    </source>
</reference>
<dbReference type="SUPFAM" id="SSF47576">
    <property type="entry name" value="Calponin-homology domain, CH-domain"/>
    <property type="match status" value="1"/>
</dbReference>
<dbReference type="InterPro" id="IPR002017">
    <property type="entry name" value="Spectrin_repeat"/>
</dbReference>
<dbReference type="Pfam" id="PF25034">
    <property type="entry name" value="Spectrin_SYNE1"/>
    <property type="match status" value="1"/>
</dbReference>
<feature type="domain" description="Calponin-homology (CH)" evidence="18">
    <location>
        <begin position="210"/>
        <end position="315"/>
    </location>
</feature>
<feature type="coiled-coil region" evidence="14">
    <location>
        <begin position="1358"/>
        <end position="1424"/>
    </location>
</feature>
<name>A0AAQ4FBN3_AMBAM</name>
<evidence type="ECO:0000313" key="20">
    <source>
        <dbReference type="Proteomes" id="UP001321473"/>
    </source>
</evidence>
<dbReference type="FunFam" id="1.10.418.10:FF:000037">
    <property type="entry name" value="nesprin-1 isoform X1"/>
    <property type="match status" value="1"/>
</dbReference>
<dbReference type="InterPro" id="IPR057057">
    <property type="entry name" value="Spectrin_SYNE1"/>
</dbReference>
<keyword evidence="12" id="KW-0206">Cytoskeleton</keyword>
<evidence type="ECO:0000256" key="13">
    <source>
        <dbReference type="ARBA" id="ARBA00023242"/>
    </source>
</evidence>
<feature type="coiled-coil region" evidence="14">
    <location>
        <begin position="2282"/>
        <end position="2346"/>
    </location>
</feature>
<feature type="coiled-coil region" evidence="14">
    <location>
        <begin position="5872"/>
        <end position="5917"/>
    </location>
</feature>
<dbReference type="Gene3D" id="1.20.58.60">
    <property type="match status" value="26"/>
</dbReference>
<evidence type="ECO:0000256" key="2">
    <source>
        <dbReference type="ARBA" id="ARBA00004204"/>
    </source>
</evidence>
<dbReference type="PROSITE" id="PS00020">
    <property type="entry name" value="ACTININ_2"/>
    <property type="match status" value="1"/>
</dbReference>
<comment type="similarity">
    <text evidence="4">Belongs to the nesprin family.</text>
</comment>
<dbReference type="PROSITE" id="PS50010">
    <property type="entry name" value="DH_2"/>
    <property type="match status" value="1"/>
</dbReference>
<dbReference type="GO" id="GO:0007097">
    <property type="term" value="P:nuclear migration"/>
    <property type="evidence" value="ECO:0007669"/>
    <property type="project" value="UniProtKB-ARBA"/>
</dbReference>
<evidence type="ECO:0000313" key="19">
    <source>
        <dbReference type="EMBL" id="KAK8784657.1"/>
    </source>
</evidence>
<evidence type="ECO:0000256" key="6">
    <source>
        <dbReference type="ARBA" id="ARBA00022692"/>
    </source>
</evidence>